<feature type="region of interest" description="Disordered" evidence="9">
    <location>
        <begin position="234"/>
        <end position="271"/>
    </location>
</feature>
<dbReference type="InterPro" id="IPR004843">
    <property type="entry name" value="Calcineurin-like_PHP"/>
</dbReference>
<evidence type="ECO:0000256" key="8">
    <source>
        <dbReference type="ARBA" id="ARBA00048336"/>
    </source>
</evidence>
<dbReference type="EMBL" id="FJOG01000060">
    <property type="protein sequence ID" value="CZR68820.1"/>
    <property type="molecule type" value="Genomic_DNA"/>
</dbReference>
<evidence type="ECO:0000256" key="7">
    <source>
        <dbReference type="ARBA" id="ARBA00047761"/>
    </source>
</evidence>
<gene>
    <name evidence="11" type="ORF">PAC_18720</name>
</gene>
<dbReference type="Gene3D" id="3.60.21.10">
    <property type="match status" value="2"/>
</dbReference>
<evidence type="ECO:0000256" key="2">
    <source>
        <dbReference type="ARBA" id="ARBA00013081"/>
    </source>
</evidence>
<dbReference type="InterPro" id="IPR031675">
    <property type="entry name" value="STPPase_N"/>
</dbReference>
<name>A0A1L7XV12_9HELO</name>
<dbReference type="SMART" id="SM00156">
    <property type="entry name" value="PP2Ac"/>
    <property type="match status" value="1"/>
</dbReference>
<comment type="catalytic activity">
    <reaction evidence="7">
        <text>O-phospho-L-seryl-[protein] + H2O = L-seryl-[protein] + phosphate</text>
        <dbReference type="Rhea" id="RHEA:20629"/>
        <dbReference type="Rhea" id="RHEA-COMP:9863"/>
        <dbReference type="Rhea" id="RHEA-COMP:11604"/>
        <dbReference type="ChEBI" id="CHEBI:15377"/>
        <dbReference type="ChEBI" id="CHEBI:29999"/>
        <dbReference type="ChEBI" id="CHEBI:43474"/>
        <dbReference type="ChEBI" id="CHEBI:83421"/>
        <dbReference type="EC" id="3.1.3.16"/>
    </reaction>
</comment>
<dbReference type="Proteomes" id="UP000184330">
    <property type="component" value="Unassembled WGS sequence"/>
</dbReference>
<dbReference type="InterPro" id="IPR029052">
    <property type="entry name" value="Metallo-depent_PP-like"/>
</dbReference>
<evidence type="ECO:0000313" key="11">
    <source>
        <dbReference type="EMBL" id="CZR68820.1"/>
    </source>
</evidence>
<dbReference type="InterPro" id="IPR006186">
    <property type="entry name" value="Ser/Thr-sp_prot-phosphatase"/>
</dbReference>
<proteinExistence type="predicted"/>
<evidence type="ECO:0000256" key="5">
    <source>
        <dbReference type="ARBA" id="ARBA00022912"/>
    </source>
</evidence>
<dbReference type="Pfam" id="PF16891">
    <property type="entry name" value="STPPase_N"/>
    <property type="match status" value="1"/>
</dbReference>
<keyword evidence="5" id="KW-0904">Protein phosphatase</keyword>
<accession>A0A1L7XV12</accession>
<dbReference type="PRINTS" id="PR00114">
    <property type="entry name" value="STPHPHTASE"/>
</dbReference>
<dbReference type="GO" id="GO:0046872">
    <property type="term" value="F:metal ion binding"/>
    <property type="evidence" value="ECO:0007669"/>
    <property type="project" value="UniProtKB-KW"/>
</dbReference>
<dbReference type="InterPro" id="IPR050341">
    <property type="entry name" value="PP1_catalytic_subunit"/>
</dbReference>
<comment type="catalytic activity">
    <reaction evidence="8">
        <text>O-phospho-L-threonyl-[protein] + H2O = L-threonyl-[protein] + phosphate</text>
        <dbReference type="Rhea" id="RHEA:47004"/>
        <dbReference type="Rhea" id="RHEA-COMP:11060"/>
        <dbReference type="Rhea" id="RHEA-COMP:11605"/>
        <dbReference type="ChEBI" id="CHEBI:15377"/>
        <dbReference type="ChEBI" id="CHEBI:30013"/>
        <dbReference type="ChEBI" id="CHEBI:43474"/>
        <dbReference type="ChEBI" id="CHEBI:61977"/>
        <dbReference type="EC" id="3.1.3.16"/>
    </reaction>
</comment>
<organism evidence="11 12">
    <name type="scientific">Phialocephala subalpina</name>
    <dbReference type="NCBI Taxonomy" id="576137"/>
    <lineage>
        <taxon>Eukaryota</taxon>
        <taxon>Fungi</taxon>
        <taxon>Dikarya</taxon>
        <taxon>Ascomycota</taxon>
        <taxon>Pezizomycotina</taxon>
        <taxon>Leotiomycetes</taxon>
        <taxon>Helotiales</taxon>
        <taxon>Mollisiaceae</taxon>
        <taxon>Phialocephala</taxon>
        <taxon>Phialocephala fortinii species complex</taxon>
    </lineage>
</organism>
<comment type="cofactor">
    <cofactor evidence="1">
        <name>Mn(2+)</name>
        <dbReference type="ChEBI" id="CHEBI:29035"/>
    </cofactor>
</comment>
<evidence type="ECO:0000259" key="10">
    <source>
        <dbReference type="SMART" id="SM00156"/>
    </source>
</evidence>
<dbReference type="AlphaFoldDB" id="A0A1L7XV12"/>
<evidence type="ECO:0000256" key="9">
    <source>
        <dbReference type="SAM" id="MobiDB-lite"/>
    </source>
</evidence>
<keyword evidence="6" id="KW-0464">Manganese</keyword>
<dbReference type="GO" id="GO:0004722">
    <property type="term" value="F:protein serine/threonine phosphatase activity"/>
    <property type="evidence" value="ECO:0007669"/>
    <property type="project" value="UniProtKB-EC"/>
</dbReference>
<feature type="region of interest" description="Disordered" evidence="9">
    <location>
        <begin position="310"/>
        <end position="332"/>
    </location>
</feature>
<dbReference type="EC" id="3.1.3.16" evidence="2"/>
<protein>
    <recommendedName>
        <fullName evidence="2">protein-serine/threonine phosphatase</fullName>
        <ecNumber evidence="2">3.1.3.16</ecNumber>
    </recommendedName>
</protein>
<dbReference type="GO" id="GO:0005737">
    <property type="term" value="C:cytoplasm"/>
    <property type="evidence" value="ECO:0007669"/>
    <property type="project" value="TreeGrafter"/>
</dbReference>
<evidence type="ECO:0000313" key="12">
    <source>
        <dbReference type="Proteomes" id="UP000184330"/>
    </source>
</evidence>
<keyword evidence="12" id="KW-1185">Reference proteome</keyword>
<evidence type="ECO:0000256" key="4">
    <source>
        <dbReference type="ARBA" id="ARBA00022801"/>
    </source>
</evidence>
<dbReference type="Pfam" id="PF00149">
    <property type="entry name" value="Metallophos"/>
    <property type="match status" value="1"/>
</dbReference>
<keyword evidence="3" id="KW-0479">Metal-binding</keyword>
<evidence type="ECO:0000256" key="1">
    <source>
        <dbReference type="ARBA" id="ARBA00001936"/>
    </source>
</evidence>
<keyword evidence="4" id="KW-0378">Hydrolase</keyword>
<evidence type="ECO:0000256" key="3">
    <source>
        <dbReference type="ARBA" id="ARBA00022723"/>
    </source>
</evidence>
<dbReference type="PANTHER" id="PTHR11668:SF300">
    <property type="entry name" value="SERINE_THREONINE-PROTEIN PHOSPHATASE"/>
    <property type="match status" value="1"/>
</dbReference>
<dbReference type="STRING" id="576137.A0A1L7XV12"/>
<dbReference type="GO" id="GO:0005634">
    <property type="term" value="C:nucleus"/>
    <property type="evidence" value="ECO:0007669"/>
    <property type="project" value="TreeGrafter"/>
</dbReference>
<dbReference type="PANTHER" id="PTHR11668">
    <property type="entry name" value="SERINE/THREONINE PROTEIN PHOSPHATASE"/>
    <property type="match status" value="1"/>
</dbReference>
<evidence type="ECO:0000256" key="6">
    <source>
        <dbReference type="ARBA" id="ARBA00023211"/>
    </source>
</evidence>
<reference evidence="11 12" key="1">
    <citation type="submission" date="2016-03" db="EMBL/GenBank/DDBJ databases">
        <authorList>
            <person name="Ploux O."/>
        </authorList>
    </citation>
    <scope>NUCLEOTIDE SEQUENCE [LARGE SCALE GENOMIC DNA]</scope>
    <source>
        <strain evidence="11 12">UAMH 11012</strain>
    </source>
</reference>
<feature type="domain" description="Serine/threonine specific protein phosphatases" evidence="10">
    <location>
        <begin position="354"/>
        <end position="584"/>
    </location>
</feature>
<sequence>MSFGFSIGDFIALTQLASNVVSGARRACGAHDELTREMTSLHIVLRRLESEVAKPNSILNSDNAERKAELAELVEYCEKVLRVLDNILEKYNGLPEEKRKVMKLWKTAQFGNGEMRDLSKIRLELSTHTNAITMFLNISIVGSLGKVEEHMVSHSEELRAMRRSVNWFTASMQANVGHKEGSVLTSYANDDKAFWKKLRRGLVKEGYSSSVLEKHETLIIDYVKELGDRGALDELPLDGSKEDTSNNDGSNAVSKHLDPEEGLSTVSEQAGELTTIRMPVASDIVGAESDMERASVEANRQNIAFSDLEDESNADSQHQGNETSSNDPPQVDLDGIIDKLLEVRRQRPGTQVQLQTEEIRYLCKKAREIFISQPILLELTGPITIGGSIHGQYYDLLRLFDRGGYPPESSYLFLGDYVDSGKQSTETICLLLAYKIKYPENFFILRAIINEKIFAMHGGLSPDLNSMDQIRRIKRPTDIPDIGLLCDLLRSDPDPGITGWSEKNRVASFIFGPDVVYRFLQKQNLDLICRYGQVVQDGYEFSAKRGLVTIFSAPDYREQYDNAGAIMSVDENLICSFIVIKSAEKEPKDKSGQVSD</sequence>
<dbReference type="SUPFAM" id="SSF56300">
    <property type="entry name" value="Metallo-dependent phosphatases"/>
    <property type="match status" value="1"/>
</dbReference>
<feature type="compositionally biased region" description="Polar residues" evidence="9">
    <location>
        <begin position="314"/>
        <end position="328"/>
    </location>
</feature>
<dbReference type="OrthoDB" id="1930084at2759"/>